<gene>
    <name evidence="1" type="ORF">PVAP13_6NG137303</name>
</gene>
<reference evidence="1" key="1">
    <citation type="submission" date="2020-05" db="EMBL/GenBank/DDBJ databases">
        <title>WGS assembly of Panicum virgatum.</title>
        <authorList>
            <person name="Lovell J.T."/>
            <person name="Jenkins J."/>
            <person name="Shu S."/>
            <person name="Juenger T.E."/>
            <person name="Schmutz J."/>
        </authorList>
    </citation>
    <scope>NUCLEOTIDE SEQUENCE</scope>
    <source>
        <strain evidence="1">AP13</strain>
    </source>
</reference>
<sequence>MAWPRRARSCLPAYVPPYPIAVACGRPATQLPAWRRLISSSPSSSPLRDKGQRFVLRRGGSSHAAAGQHRAAAARARCSTTLCAAAGHGHRCAAGQRLACGRRAVSRVGGEMRARLCAGAAAASGVEGAAGAIWPPALCSGWVSRAVRQPLPAADLRAAATSNASSPLPERKGIGLQATVRCSASKPADLKAKGMGSD</sequence>
<keyword evidence="2" id="KW-1185">Reference proteome</keyword>
<dbReference type="PROSITE" id="PS51257">
    <property type="entry name" value="PROKAR_LIPOPROTEIN"/>
    <property type="match status" value="1"/>
</dbReference>
<organism evidence="1 2">
    <name type="scientific">Panicum virgatum</name>
    <name type="common">Blackwell switchgrass</name>
    <dbReference type="NCBI Taxonomy" id="38727"/>
    <lineage>
        <taxon>Eukaryota</taxon>
        <taxon>Viridiplantae</taxon>
        <taxon>Streptophyta</taxon>
        <taxon>Embryophyta</taxon>
        <taxon>Tracheophyta</taxon>
        <taxon>Spermatophyta</taxon>
        <taxon>Magnoliopsida</taxon>
        <taxon>Liliopsida</taxon>
        <taxon>Poales</taxon>
        <taxon>Poaceae</taxon>
        <taxon>PACMAD clade</taxon>
        <taxon>Panicoideae</taxon>
        <taxon>Panicodae</taxon>
        <taxon>Paniceae</taxon>
        <taxon>Panicinae</taxon>
        <taxon>Panicum</taxon>
        <taxon>Panicum sect. Hiantes</taxon>
    </lineage>
</organism>
<dbReference type="EMBL" id="CM029048">
    <property type="protein sequence ID" value="KAG2578884.1"/>
    <property type="molecule type" value="Genomic_DNA"/>
</dbReference>
<protein>
    <submittedName>
        <fullName evidence="1">Uncharacterized protein</fullName>
    </submittedName>
</protein>
<evidence type="ECO:0000313" key="1">
    <source>
        <dbReference type="EMBL" id="KAG2578884.1"/>
    </source>
</evidence>
<dbReference type="AlphaFoldDB" id="A0A8T0R072"/>
<dbReference type="Proteomes" id="UP000823388">
    <property type="component" value="Chromosome 6N"/>
</dbReference>
<comment type="caution">
    <text evidence="1">The sequence shown here is derived from an EMBL/GenBank/DDBJ whole genome shotgun (WGS) entry which is preliminary data.</text>
</comment>
<evidence type="ECO:0000313" key="2">
    <source>
        <dbReference type="Proteomes" id="UP000823388"/>
    </source>
</evidence>
<accession>A0A8T0R072</accession>
<proteinExistence type="predicted"/>
<name>A0A8T0R072_PANVG</name>